<name>A0A0A9ZAM2_LYGHE</name>
<reference evidence="2" key="1">
    <citation type="journal article" date="2014" name="PLoS ONE">
        <title>Transcriptome-Based Identification of ABC Transporters in the Western Tarnished Plant Bug Lygus hesperus.</title>
        <authorList>
            <person name="Hull J.J."/>
            <person name="Chaney K."/>
            <person name="Geib S.M."/>
            <person name="Fabrick J.A."/>
            <person name="Brent C.S."/>
            <person name="Walsh D."/>
            <person name="Lavine L.C."/>
        </authorList>
    </citation>
    <scope>NUCLEOTIDE SEQUENCE</scope>
</reference>
<reference evidence="2" key="2">
    <citation type="submission" date="2014-07" db="EMBL/GenBank/DDBJ databases">
        <authorList>
            <person name="Hull J."/>
        </authorList>
    </citation>
    <scope>NUCLEOTIDE SEQUENCE</scope>
</reference>
<dbReference type="AlphaFoldDB" id="A0A0A9ZAM2"/>
<dbReference type="EMBL" id="GBHO01003201">
    <property type="protein sequence ID" value="JAG40403.1"/>
    <property type="molecule type" value="Transcribed_RNA"/>
</dbReference>
<evidence type="ECO:0000313" key="2">
    <source>
        <dbReference type="EMBL" id="JAG40403.1"/>
    </source>
</evidence>
<sequence length="163" mass="18586">MGAAHLLRTLVRFLSMRDESGMQKPAIAMMGFSKLLSCNRVPPEHIPHVLARLFLHHCYAQTQRKHTPVQEYLYELLSKFFRSFAASHAKRQCFCASAGLLAFRTLFDVFAANLLSNKQRSISAFVTGVRERCQEVVCVAKLIEFVCRLTDAFLLTHIRDIDP</sequence>
<evidence type="ECO:0000259" key="1">
    <source>
        <dbReference type="Pfam" id="PF12719"/>
    </source>
</evidence>
<dbReference type="Pfam" id="PF12719">
    <property type="entry name" value="Cnd3"/>
    <property type="match status" value="1"/>
</dbReference>
<accession>A0A0A9ZAM2</accession>
<protein>
    <submittedName>
        <fullName evidence="2">Selection and upkeep of intraepithelial T-cells protein 2</fullName>
    </submittedName>
</protein>
<organism evidence="2">
    <name type="scientific">Lygus hesperus</name>
    <name type="common">Western plant bug</name>
    <dbReference type="NCBI Taxonomy" id="30085"/>
    <lineage>
        <taxon>Eukaryota</taxon>
        <taxon>Metazoa</taxon>
        <taxon>Ecdysozoa</taxon>
        <taxon>Arthropoda</taxon>
        <taxon>Hexapoda</taxon>
        <taxon>Insecta</taxon>
        <taxon>Pterygota</taxon>
        <taxon>Neoptera</taxon>
        <taxon>Paraneoptera</taxon>
        <taxon>Hemiptera</taxon>
        <taxon>Heteroptera</taxon>
        <taxon>Panheteroptera</taxon>
        <taxon>Cimicomorpha</taxon>
        <taxon>Miridae</taxon>
        <taxon>Mirini</taxon>
        <taxon>Lygus</taxon>
    </lineage>
</organism>
<gene>
    <name evidence="2" type="primary">Skint2</name>
    <name evidence="2" type="ORF">CM83_12789</name>
</gene>
<feature type="domain" description="Nuclear condensin complex subunit 3 C-terminal" evidence="1">
    <location>
        <begin position="5"/>
        <end position="152"/>
    </location>
</feature>
<dbReference type="InterPro" id="IPR025977">
    <property type="entry name" value="Cnd3_C"/>
</dbReference>
<proteinExistence type="predicted"/>